<comment type="caution">
    <text evidence="1">The sequence shown here is derived from an EMBL/GenBank/DDBJ whole genome shotgun (WGS) entry which is preliminary data.</text>
</comment>
<name>A0A565CM47_9BRAS</name>
<dbReference type="AlphaFoldDB" id="A0A565CM47"/>
<dbReference type="InterPro" id="IPR011990">
    <property type="entry name" value="TPR-like_helical_dom_sf"/>
</dbReference>
<keyword evidence="2" id="KW-1185">Reference proteome</keyword>
<evidence type="ECO:0000313" key="2">
    <source>
        <dbReference type="Proteomes" id="UP000489600"/>
    </source>
</evidence>
<proteinExistence type="predicted"/>
<dbReference type="Gene3D" id="1.25.40.10">
    <property type="entry name" value="Tetratricopeptide repeat domain"/>
    <property type="match status" value="1"/>
</dbReference>
<protein>
    <submittedName>
        <fullName evidence="1">Uncharacterized protein</fullName>
    </submittedName>
</protein>
<organism evidence="1 2">
    <name type="scientific">Arabis nemorensis</name>
    <dbReference type="NCBI Taxonomy" id="586526"/>
    <lineage>
        <taxon>Eukaryota</taxon>
        <taxon>Viridiplantae</taxon>
        <taxon>Streptophyta</taxon>
        <taxon>Embryophyta</taxon>
        <taxon>Tracheophyta</taxon>
        <taxon>Spermatophyta</taxon>
        <taxon>Magnoliopsida</taxon>
        <taxon>eudicotyledons</taxon>
        <taxon>Gunneridae</taxon>
        <taxon>Pentapetalae</taxon>
        <taxon>rosids</taxon>
        <taxon>malvids</taxon>
        <taxon>Brassicales</taxon>
        <taxon>Brassicaceae</taxon>
        <taxon>Arabideae</taxon>
        <taxon>Arabis</taxon>
    </lineage>
</organism>
<evidence type="ECO:0000313" key="1">
    <source>
        <dbReference type="EMBL" id="VVB14803.1"/>
    </source>
</evidence>
<accession>A0A565CM47</accession>
<dbReference type="EMBL" id="CABITT030000008">
    <property type="protein sequence ID" value="VVB14803.1"/>
    <property type="molecule type" value="Genomic_DNA"/>
</dbReference>
<dbReference type="OrthoDB" id="1744121at2759"/>
<gene>
    <name evidence="1" type="ORF">ANE_LOCUS25247</name>
</gene>
<reference evidence="1" key="1">
    <citation type="submission" date="2019-07" db="EMBL/GenBank/DDBJ databases">
        <authorList>
            <person name="Dittberner H."/>
        </authorList>
    </citation>
    <scope>NUCLEOTIDE SEQUENCE [LARGE SCALE GENOMIC DNA]</scope>
</reference>
<dbReference type="Proteomes" id="UP000489600">
    <property type="component" value="Unassembled WGS sequence"/>
</dbReference>
<sequence length="115" mass="12837">MEFDLLCFDNGSVLIIFDEAELATASVFEAIEEEDQVIENNEGLSPALLSSCSDRARDLHASPSVGAYGEADVLYRAMPEMDLTPDTVTYSTLIERCCKTDRNIRLSTLRKNVIW</sequence>